<comment type="caution">
    <text evidence="2">The sequence shown here is derived from an EMBL/GenBank/DDBJ whole genome shotgun (WGS) entry which is preliminary data.</text>
</comment>
<dbReference type="InterPro" id="IPR046621">
    <property type="entry name" value="DUF6734"/>
</dbReference>
<keyword evidence="3" id="KW-1185">Reference proteome</keyword>
<accession>A0A2T0SRE8</accession>
<protein>
    <recommendedName>
        <fullName evidence="1">DUF6734 domain-containing protein</fullName>
    </recommendedName>
</protein>
<gene>
    <name evidence="2" type="ORF">CLV58_113111</name>
</gene>
<sequence>MKIVQSFWSGGAKNFDPLLITGGWYSAEYHWMSTALSANLLRRYYDKIELVTDELGYQVLIEQLKLPYTSVRVELNKLDEQPPIFWGLAKIYAQSIQKEPFLHVDNDVFIFDSFAESLLNNQLIVQNLEYQFPMYKKSVQVVTSLKGHLPHYVPTDSIEYYAYNAGIIGGCQAHFFDTYYQEALTFVERNQNFIRQLHARDINMFMEQCLLYYLAQHEQISVGCQLGDQPITDVTYPGLSNFEDAPVKQTFLHAMGQYKRNTAITMNLGKRLRCDFPNTYYAVLKLCRTHNGPLANPTYEHPALSITAYDSCYFNSLKDAYNQGNLTRNDQADGWTYFYAKQMSLDEQVDFVFNLAEGELLQQLFCFDDDAFITEHYESVLCQTLHFINVHALNTVHMTLDSLNMVLLDAFHQKKTIQDVVQEIAGYYNSVEIQQQADTFQNLVIARIRELLSWGAIKWLSDSEKD</sequence>
<dbReference type="EMBL" id="PVTE01000013">
    <property type="protein sequence ID" value="PRY35980.1"/>
    <property type="molecule type" value="Genomic_DNA"/>
</dbReference>
<feature type="domain" description="DUF6734" evidence="1">
    <location>
        <begin position="1"/>
        <end position="285"/>
    </location>
</feature>
<dbReference type="RefSeq" id="WP_146141451.1">
    <property type="nucleotide sequence ID" value="NZ_PVTE01000013.1"/>
</dbReference>
<name>A0A2T0SRE8_9BACT</name>
<proteinExistence type="predicted"/>
<evidence type="ECO:0000313" key="2">
    <source>
        <dbReference type="EMBL" id="PRY35980.1"/>
    </source>
</evidence>
<organism evidence="2 3">
    <name type="scientific">Spirosoma oryzae</name>
    <dbReference type="NCBI Taxonomy" id="1469603"/>
    <lineage>
        <taxon>Bacteria</taxon>
        <taxon>Pseudomonadati</taxon>
        <taxon>Bacteroidota</taxon>
        <taxon>Cytophagia</taxon>
        <taxon>Cytophagales</taxon>
        <taxon>Cytophagaceae</taxon>
        <taxon>Spirosoma</taxon>
    </lineage>
</organism>
<dbReference type="OrthoDB" id="771064at2"/>
<evidence type="ECO:0000313" key="3">
    <source>
        <dbReference type="Proteomes" id="UP000238375"/>
    </source>
</evidence>
<evidence type="ECO:0000259" key="1">
    <source>
        <dbReference type="Pfam" id="PF20508"/>
    </source>
</evidence>
<dbReference type="Pfam" id="PF20508">
    <property type="entry name" value="DUF6734"/>
    <property type="match status" value="1"/>
</dbReference>
<dbReference type="AlphaFoldDB" id="A0A2T0SRE8"/>
<dbReference type="Proteomes" id="UP000238375">
    <property type="component" value="Unassembled WGS sequence"/>
</dbReference>
<reference evidence="2 3" key="1">
    <citation type="submission" date="2018-03" db="EMBL/GenBank/DDBJ databases">
        <title>Genomic Encyclopedia of Archaeal and Bacterial Type Strains, Phase II (KMG-II): from individual species to whole genera.</title>
        <authorList>
            <person name="Goeker M."/>
        </authorList>
    </citation>
    <scope>NUCLEOTIDE SEQUENCE [LARGE SCALE GENOMIC DNA]</scope>
    <source>
        <strain evidence="2 3">DSM 28354</strain>
    </source>
</reference>